<dbReference type="EMBL" id="BTRK01000006">
    <property type="protein sequence ID" value="GMR57739.1"/>
    <property type="molecule type" value="Genomic_DNA"/>
</dbReference>
<evidence type="ECO:0000313" key="3">
    <source>
        <dbReference type="Proteomes" id="UP001328107"/>
    </source>
</evidence>
<keyword evidence="3" id="KW-1185">Reference proteome</keyword>
<proteinExistence type="predicted"/>
<evidence type="ECO:0000313" key="2">
    <source>
        <dbReference type="EMBL" id="GMR57739.1"/>
    </source>
</evidence>
<evidence type="ECO:0000256" key="1">
    <source>
        <dbReference type="SAM" id="Phobius"/>
    </source>
</evidence>
<dbReference type="AlphaFoldDB" id="A0AAN5D7A0"/>
<keyword evidence="1" id="KW-0812">Transmembrane</keyword>
<dbReference type="Proteomes" id="UP001328107">
    <property type="component" value="Unassembled WGS sequence"/>
</dbReference>
<reference evidence="3" key="1">
    <citation type="submission" date="2022-10" db="EMBL/GenBank/DDBJ databases">
        <title>Genome assembly of Pristionchus species.</title>
        <authorList>
            <person name="Yoshida K."/>
            <person name="Sommer R.J."/>
        </authorList>
    </citation>
    <scope>NUCLEOTIDE SEQUENCE [LARGE SCALE GENOMIC DNA]</scope>
    <source>
        <strain evidence="3">RS5460</strain>
    </source>
</reference>
<feature type="transmembrane region" description="Helical" evidence="1">
    <location>
        <begin position="121"/>
        <end position="144"/>
    </location>
</feature>
<feature type="non-terminal residue" evidence="2">
    <location>
        <position position="181"/>
    </location>
</feature>
<accession>A0AAN5D7A0</accession>
<comment type="caution">
    <text evidence="2">The sequence shown here is derived from an EMBL/GenBank/DDBJ whole genome shotgun (WGS) entry which is preliminary data.</text>
</comment>
<keyword evidence="1" id="KW-1133">Transmembrane helix</keyword>
<name>A0AAN5D7A0_9BILA</name>
<keyword evidence="1" id="KW-0472">Membrane</keyword>
<feature type="non-terminal residue" evidence="2">
    <location>
        <position position="1"/>
    </location>
</feature>
<gene>
    <name evidence="2" type="ORF">PMAYCL1PPCAC_27934</name>
</gene>
<sequence length="181" mass="20673">WKVRPAFKRIFHLYIDMDRSDPIDGHPVMRVRISGHEDPIIEQVTNLLSSSIKCVFIGANGIPLSSFDLSLCSQLLGASTIDHLQFDYVEILDDTTIPLIFSIISRATNSLSITVRDRRHLIYPAIFIATLYSFPIAQVVVLSARFDSFFFGLPRNFWEEFLNENLSNGEIEWVVTMSMTE</sequence>
<protein>
    <submittedName>
        <fullName evidence="2">Uncharacterized protein</fullName>
    </submittedName>
</protein>
<organism evidence="2 3">
    <name type="scientific">Pristionchus mayeri</name>
    <dbReference type="NCBI Taxonomy" id="1317129"/>
    <lineage>
        <taxon>Eukaryota</taxon>
        <taxon>Metazoa</taxon>
        <taxon>Ecdysozoa</taxon>
        <taxon>Nematoda</taxon>
        <taxon>Chromadorea</taxon>
        <taxon>Rhabditida</taxon>
        <taxon>Rhabditina</taxon>
        <taxon>Diplogasteromorpha</taxon>
        <taxon>Diplogasteroidea</taxon>
        <taxon>Neodiplogasteridae</taxon>
        <taxon>Pristionchus</taxon>
    </lineage>
</organism>